<organism evidence="2 3">
    <name type="scientific">Catenisphaera adipataccumulans</name>
    <dbReference type="NCBI Taxonomy" id="700500"/>
    <lineage>
        <taxon>Bacteria</taxon>
        <taxon>Bacillati</taxon>
        <taxon>Bacillota</taxon>
        <taxon>Erysipelotrichia</taxon>
        <taxon>Erysipelotrichales</taxon>
        <taxon>Erysipelotrichaceae</taxon>
        <taxon>Catenisphaera</taxon>
    </lineage>
</organism>
<evidence type="ECO:0008006" key="4">
    <source>
        <dbReference type="Google" id="ProtNLM"/>
    </source>
</evidence>
<evidence type="ECO:0000313" key="3">
    <source>
        <dbReference type="Proteomes" id="UP000539953"/>
    </source>
</evidence>
<keyword evidence="3" id="KW-1185">Reference proteome</keyword>
<name>A0A7W8CVG0_9FIRM</name>
<sequence length="263" mass="28269">MKNKIIAVVVLGVATIALMVYAISLTGAEKTEIKHKSLTFEYGDAVKITKADVFGKADVDQFHADTSSIKQQDNKDIAALGTYKVKITYTDAAGSEQGTITVHIKDTKKPEFTKAPASVEVENGESDHDFNQDFAAEDLSGVKLTFDTSKVDFATAGEYDAAVTAEDGQGNKTEKNFKVVVKAAETTEDTSTAADTTTTTDTTATTDTTTNTTGTTDSTTSSYNANTNYGYYDANGNYIPYSQQTQTTYSGSYVDENGNTVYY</sequence>
<dbReference type="AlphaFoldDB" id="A0A7W8CVG0"/>
<dbReference type="Gene3D" id="2.60.40.10">
    <property type="entry name" value="Immunoglobulins"/>
    <property type="match status" value="2"/>
</dbReference>
<feature type="region of interest" description="Disordered" evidence="1">
    <location>
        <begin position="187"/>
        <end position="223"/>
    </location>
</feature>
<proteinExistence type="predicted"/>
<comment type="caution">
    <text evidence="2">The sequence shown here is derived from an EMBL/GenBank/DDBJ whole genome shotgun (WGS) entry which is preliminary data.</text>
</comment>
<dbReference type="EMBL" id="JACHHK010000001">
    <property type="protein sequence ID" value="MBB5182346.1"/>
    <property type="molecule type" value="Genomic_DNA"/>
</dbReference>
<protein>
    <recommendedName>
        <fullName evidence="4">Pesticidal crystal protein Cry22Aa Ig-like domain-containing protein</fullName>
    </recommendedName>
</protein>
<dbReference type="RefSeq" id="WP_183326930.1">
    <property type="nucleotide sequence ID" value="NZ_JACHHK010000001.1"/>
</dbReference>
<evidence type="ECO:0000256" key="1">
    <source>
        <dbReference type="SAM" id="MobiDB-lite"/>
    </source>
</evidence>
<dbReference type="Proteomes" id="UP000539953">
    <property type="component" value="Unassembled WGS sequence"/>
</dbReference>
<feature type="compositionally biased region" description="Low complexity" evidence="1">
    <location>
        <begin position="189"/>
        <end position="222"/>
    </location>
</feature>
<gene>
    <name evidence="2" type="ORF">HNQ47_000349</name>
</gene>
<accession>A0A7W8CVG0</accession>
<reference evidence="2 3" key="1">
    <citation type="submission" date="2020-08" db="EMBL/GenBank/DDBJ databases">
        <title>Genomic Encyclopedia of Type Strains, Phase IV (KMG-IV): sequencing the most valuable type-strain genomes for metagenomic binning, comparative biology and taxonomic classification.</title>
        <authorList>
            <person name="Goeker M."/>
        </authorList>
    </citation>
    <scope>NUCLEOTIDE SEQUENCE [LARGE SCALE GENOMIC DNA]</scope>
    <source>
        <strain evidence="2 3">DSM 25799</strain>
    </source>
</reference>
<dbReference type="InterPro" id="IPR013783">
    <property type="entry name" value="Ig-like_fold"/>
</dbReference>
<evidence type="ECO:0000313" key="2">
    <source>
        <dbReference type="EMBL" id="MBB5182346.1"/>
    </source>
</evidence>